<dbReference type="EMBL" id="JACIJM010000001">
    <property type="protein sequence ID" value="MBB5720694.1"/>
    <property type="molecule type" value="Genomic_DNA"/>
</dbReference>
<accession>A0A7W9BHN9</accession>
<dbReference type="AlphaFoldDB" id="A0A7W9BHN9"/>
<gene>
    <name evidence="2" type="ORF">FHS72_000298</name>
</gene>
<organism evidence="2 3">
    <name type="scientific">Yoonia ponticola</name>
    <dbReference type="NCBI Taxonomy" id="1524255"/>
    <lineage>
        <taxon>Bacteria</taxon>
        <taxon>Pseudomonadati</taxon>
        <taxon>Pseudomonadota</taxon>
        <taxon>Alphaproteobacteria</taxon>
        <taxon>Rhodobacterales</taxon>
        <taxon>Paracoccaceae</taxon>
        <taxon>Yoonia</taxon>
    </lineage>
</organism>
<feature type="domain" description="DUF6473" evidence="1">
    <location>
        <begin position="1"/>
        <end position="276"/>
    </location>
</feature>
<name>A0A7W9BHN9_9RHOB</name>
<evidence type="ECO:0000313" key="2">
    <source>
        <dbReference type="EMBL" id="MBB5720694.1"/>
    </source>
</evidence>
<proteinExistence type="predicted"/>
<dbReference type="InterPro" id="IPR045524">
    <property type="entry name" value="DUF6473"/>
</dbReference>
<comment type="caution">
    <text evidence="2">The sequence shown here is derived from an EMBL/GenBank/DDBJ whole genome shotgun (WGS) entry which is preliminary data.</text>
</comment>
<reference evidence="2 3" key="1">
    <citation type="submission" date="2020-08" db="EMBL/GenBank/DDBJ databases">
        <title>Genomic Encyclopedia of Type Strains, Phase IV (KMG-IV): sequencing the most valuable type-strain genomes for metagenomic binning, comparative biology and taxonomic classification.</title>
        <authorList>
            <person name="Goeker M."/>
        </authorList>
    </citation>
    <scope>NUCLEOTIDE SEQUENCE [LARGE SCALE GENOMIC DNA]</scope>
    <source>
        <strain evidence="2 3">DSM 101064</strain>
    </source>
</reference>
<keyword evidence="3" id="KW-1185">Reference proteome</keyword>
<dbReference type="Proteomes" id="UP000535415">
    <property type="component" value="Unassembled WGS sequence"/>
</dbReference>
<dbReference type="RefSeq" id="WP_183524463.1">
    <property type="nucleotide sequence ID" value="NZ_JACIJM010000001.1"/>
</dbReference>
<evidence type="ECO:0000259" key="1">
    <source>
        <dbReference type="Pfam" id="PF20078"/>
    </source>
</evidence>
<protein>
    <recommendedName>
        <fullName evidence="1">DUF6473 domain-containing protein</fullName>
    </recommendedName>
</protein>
<evidence type="ECO:0000313" key="3">
    <source>
        <dbReference type="Proteomes" id="UP000535415"/>
    </source>
</evidence>
<sequence length="284" mass="31821">MKHDIIEGGGLSYAPCRYGMSRIFFRGPKRDLETPYLAFLGGTETFGKFIDRPFPALVEREMGRTCVNFGCVNGGVDAFVNDPTIMAACHDADVTIVQVMGANYLSNRFYSVHPRRNDRFLRASTVLQAIYDEVDFSEFTFIRHMLGALYDRSPDRFDIVVSELRAAWSARMRNMLGQIGKRSILLWFSREELTDEPWQSRDKPLSADPLFITRSMVEGLSDLVSSTVIARPSDIALSQGTTGMYFPSLEAKAAADMLSVNSHIEASAKLIPKIKESFVSSMII</sequence>
<dbReference type="Pfam" id="PF20078">
    <property type="entry name" value="DUF6473"/>
    <property type="match status" value="1"/>
</dbReference>